<dbReference type="PROSITE" id="PS50893">
    <property type="entry name" value="ABC_TRANSPORTER_2"/>
    <property type="match status" value="1"/>
</dbReference>
<dbReference type="InterPro" id="IPR027417">
    <property type="entry name" value="P-loop_NTPase"/>
</dbReference>
<dbReference type="AlphaFoldDB" id="A0A6S6TUF7"/>
<evidence type="ECO:0000313" key="6">
    <source>
        <dbReference type="EMBL" id="CAA6818756.1"/>
    </source>
</evidence>
<protein>
    <submittedName>
        <fullName evidence="6">ABC transporter ATP-binding protein</fullName>
    </submittedName>
</protein>
<dbReference type="PROSITE" id="PS00211">
    <property type="entry name" value="ABC_TRANSPORTER_1"/>
    <property type="match status" value="1"/>
</dbReference>
<dbReference type="Gene3D" id="3.40.50.300">
    <property type="entry name" value="P-loop containing nucleotide triphosphate hydrolases"/>
    <property type="match status" value="1"/>
</dbReference>
<keyword evidence="4 6" id="KW-0067">ATP-binding</keyword>
<dbReference type="InterPro" id="IPR050166">
    <property type="entry name" value="ABC_transporter_ATP-bind"/>
</dbReference>
<accession>A0A6S6TUF7</accession>
<proteinExistence type="inferred from homology"/>
<organism evidence="6">
    <name type="scientific">uncultured Thiotrichaceae bacterium</name>
    <dbReference type="NCBI Taxonomy" id="298394"/>
    <lineage>
        <taxon>Bacteria</taxon>
        <taxon>Pseudomonadati</taxon>
        <taxon>Pseudomonadota</taxon>
        <taxon>Gammaproteobacteria</taxon>
        <taxon>Thiotrichales</taxon>
        <taxon>Thiotrichaceae</taxon>
        <taxon>environmental samples</taxon>
    </lineage>
</organism>
<dbReference type="SMART" id="SM00382">
    <property type="entry name" value="AAA"/>
    <property type="match status" value="1"/>
</dbReference>
<dbReference type="InterPro" id="IPR003439">
    <property type="entry name" value="ABC_transporter-like_ATP-bd"/>
</dbReference>
<evidence type="ECO:0000256" key="3">
    <source>
        <dbReference type="ARBA" id="ARBA00022741"/>
    </source>
</evidence>
<feature type="domain" description="ABC transporter" evidence="5">
    <location>
        <begin position="2"/>
        <end position="201"/>
    </location>
</feature>
<evidence type="ECO:0000259" key="5">
    <source>
        <dbReference type="PROSITE" id="PS50893"/>
    </source>
</evidence>
<dbReference type="InterPro" id="IPR003593">
    <property type="entry name" value="AAA+_ATPase"/>
</dbReference>
<keyword evidence="2" id="KW-0813">Transport</keyword>
<dbReference type="InterPro" id="IPR017871">
    <property type="entry name" value="ABC_transporter-like_CS"/>
</dbReference>
<dbReference type="SUPFAM" id="SSF52540">
    <property type="entry name" value="P-loop containing nucleoside triphosphate hydrolases"/>
    <property type="match status" value="1"/>
</dbReference>
<dbReference type="PANTHER" id="PTHR42788">
    <property type="entry name" value="TAURINE IMPORT ATP-BINDING PROTEIN-RELATED"/>
    <property type="match status" value="1"/>
</dbReference>
<dbReference type="GO" id="GO:0016887">
    <property type="term" value="F:ATP hydrolysis activity"/>
    <property type="evidence" value="ECO:0007669"/>
    <property type="project" value="InterPro"/>
</dbReference>
<dbReference type="Pfam" id="PF00005">
    <property type="entry name" value="ABC_tran"/>
    <property type="match status" value="1"/>
</dbReference>
<dbReference type="EMBL" id="CACVAV010000292">
    <property type="protein sequence ID" value="CAA6818756.1"/>
    <property type="molecule type" value="Genomic_DNA"/>
</dbReference>
<evidence type="ECO:0000256" key="1">
    <source>
        <dbReference type="ARBA" id="ARBA00005417"/>
    </source>
</evidence>
<keyword evidence="3" id="KW-0547">Nucleotide-binding</keyword>
<sequence>MLEVNVLNKTFGDQQILGSCRLRLQAGERLSILGPSGIGKSTLLRIIAGLDADYAGDVSRPEGIAYMFQGPNLLDWRNCYQNLLIFHPHASQKDAQTALEQVGLGDKGVSYPRQLSLGQQRRLALARTFLSQTDLVLLDEPFTSLDPKLKGEMLELTRNLLNQSGAALVHVTHDAVEVDILGSQAVEMCGNPATLHYQVADE</sequence>
<evidence type="ECO:0000256" key="2">
    <source>
        <dbReference type="ARBA" id="ARBA00022448"/>
    </source>
</evidence>
<name>A0A6S6TUF7_9GAMM</name>
<dbReference type="GO" id="GO:0005524">
    <property type="term" value="F:ATP binding"/>
    <property type="evidence" value="ECO:0007669"/>
    <property type="project" value="UniProtKB-KW"/>
</dbReference>
<comment type="similarity">
    <text evidence="1">Belongs to the ABC transporter superfamily.</text>
</comment>
<dbReference type="PANTHER" id="PTHR42788:SF19">
    <property type="entry name" value="ALIPHATIC SULFONATES IMPORT ATP-BINDING PROTEIN SSUB 2"/>
    <property type="match status" value="1"/>
</dbReference>
<evidence type="ECO:0000256" key="4">
    <source>
        <dbReference type="ARBA" id="ARBA00022840"/>
    </source>
</evidence>
<reference evidence="6" key="1">
    <citation type="submission" date="2020-01" db="EMBL/GenBank/DDBJ databases">
        <authorList>
            <person name="Meier V. D."/>
            <person name="Meier V D."/>
        </authorList>
    </citation>
    <scope>NUCLEOTIDE SEQUENCE</scope>
    <source>
        <strain evidence="6">HLG_WM_MAG_08</strain>
    </source>
</reference>
<gene>
    <name evidence="6" type="ORF">HELGO_WM20443</name>
</gene>